<dbReference type="Pfam" id="PF08032">
    <property type="entry name" value="SpoU_sub_bind"/>
    <property type="match status" value="1"/>
</dbReference>
<dbReference type="GO" id="GO:0008173">
    <property type="term" value="F:RNA methyltransferase activity"/>
    <property type="evidence" value="ECO:0007669"/>
    <property type="project" value="InterPro"/>
</dbReference>
<dbReference type="SUPFAM" id="SSF75217">
    <property type="entry name" value="alpha/beta knot"/>
    <property type="match status" value="1"/>
</dbReference>
<dbReference type="EMBL" id="CP063164">
    <property type="protein sequence ID" value="QOR61071.1"/>
    <property type="molecule type" value="Genomic_DNA"/>
</dbReference>
<dbReference type="Proteomes" id="UP000595074">
    <property type="component" value="Chromosome"/>
</dbReference>
<dbReference type="GO" id="GO:0006396">
    <property type="term" value="P:RNA processing"/>
    <property type="evidence" value="ECO:0007669"/>
    <property type="project" value="InterPro"/>
</dbReference>
<name>A0A7M1S1Z9_9BACT</name>
<evidence type="ECO:0000259" key="3">
    <source>
        <dbReference type="SMART" id="SM00967"/>
    </source>
</evidence>
<keyword evidence="1 4" id="KW-0489">Methyltransferase</keyword>
<dbReference type="InterPro" id="IPR001537">
    <property type="entry name" value="SpoU_MeTrfase"/>
</dbReference>
<evidence type="ECO:0000256" key="1">
    <source>
        <dbReference type="ARBA" id="ARBA00022603"/>
    </source>
</evidence>
<dbReference type="InterPro" id="IPR029028">
    <property type="entry name" value="Alpha/beta_knot_MTases"/>
</dbReference>
<dbReference type="InterPro" id="IPR029026">
    <property type="entry name" value="tRNA_m1G_MTases_N"/>
</dbReference>
<keyword evidence="5" id="KW-1185">Reference proteome</keyword>
<dbReference type="RefSeq" id="WP_197547743.1">
    <property type="nucleotide sequence ID" value="NZ_CP063164.1"/>
</dbReference>
<sequence length="264" mass="28826">MSNSSTLNAQRSKQDSAEYLAKKAFFEKVLTIYGRNAVLEALEDPAVTIYKLHFSKSNKPAPALDKMAAIAKERGIEVAYHDKQALSRISKNAKQDQGVALDIVLEQFGSADDFISKNIKYRMIALDGVTNPQNLGMIIRSCAAGNIDAVLLPAKGAAQISPLVIKASVGTLFKMPIIKTSNLKETLSVLKREGAELYTLSSHAEKSYKEQNYGEKCIFILGNESEGVSPQIERLCDERISIPMNRGVESLNVAVTASLLAFLD</sequence>
<dbReference type="KEGG" id="sinu:IMZ28_06270"/>
<dbReference type="Pfam" id="PF00588">
    <property type="entry name" value="SpoU_methylase"/>
    <property type="match status" value="1"/>
</dbReference>
<reference evidence="4 5" key="1">
    <citation type="submission" date="2020-10" db="EMBL/GenBank/DDBJ databases">
        <title>The genome of sulfurovum sp.</title>
        <authorList>
            <person name="Xie S."/>
            <person name="Shao Z."/>
            <person name="Jiang L."/>
        </authorList>
    </citation>
    <scope>NUCLEOTIDE SEQUENCE [LARGE SCALE GENOMIC DNA]</scope>
    <source>
        <strain evidence="4 5">ST-419</strain>
    </source>
</reference>
<dbReference type="AlphaFoldDB" id="A0A7M1S1Z9"/>
<dbReference type="GO" id="GO:0032259">
    <property type="term" value="P:methylation"/>
    <property type="evidence" value="ECO:0007669"/>
    <property type="project" value="UniProtKB-KW"/>
</dbReference>
<dbReference type="InterPro" id="IPR013123">
    <property type="entry name" value="SpoU_subst-bd"/>
</dbReference>
<keyword evidence="2 4" id="KW-0808">Transferase</keyword>
<dbReference type="GO" id="GO:0003723">
    <property type="term" value="F:RNA binding"/>
    <property type="evidence" value="ECO:0007669"/>
    <property type="project" value="InterPro"/>
</dbReference>
<accession>A0A7M1S1Z9</accession>
<protein>
    <submittedName>
        <fullName evidence="4">23S rRNA (Guanosine(2251)-2'-O)-methyltransferase RlmB</fullName>
    </submittedName>
</protein>
<dbReference type="SMART" id="SM00967">
    <property type="entry name" value="SpoU_sub_bind"/>
    <property type="match status" value="1"/>
</dbReference>
<dbReference type="GO" id="GO:0005829">
    <property type="term" value="C:cytosol"/>
    <property type="evidence" value="ECO:0007669"/>
    <property type="project" value="TreeGrafter"/>
</dbReference>
<dbReference type="NCBIfam" id="TIGR00186">
    <property type="entry name" value="rRNA_methyl_3"/>
    <property type="match status" value="1"/>
</dbReference>
<organism evidence="4 5">
    <name type="scientific">Sulfurovum indicum</name>
    <dbReference type="NCBI Taxonomy" id="2779528"/>
    <lineage>
        <taxon>Bacteria</taxon>
        <taxon>Pseudomonadati</taxon>
        <taxon>Campylobacterota</taxon>
        <taxon>Epsilonproteobacteria</taxon>
        <taxon>Campylobacterales</taxon>
        <taxon>Sulfurovaceae</taxon>
        <taxon>Sulfurovum</taxon>
    </lineage>
</organism>
<dbReference type="SUPFAM" id="SSF55315">
    <property type="entry name" value="L30e-like"/>
    <property type="match status" value="1"/>
</dbReference>
<dbReference type="PANTHER" id="PTHR46429:SF1">
    <property type="entry name" value="23S RRNA (GUANOSINE-2'-O-)-METHYLTRANSFERASE RLMB"/>
    <property type="match status" value="1"/>
</dbReference>
<proteinExistence type="predicted"/>
<dbReference type="InterPro" id="IPR029064">
    <property type="entry name" value="Ribosomal_eL30-like_sf"/>
</dbReference>
<evidence type="ECO:0000313" key="5">
    <source>
        <dbReference type="Proteomes" id="UP000595074"/>
    </source>
</evidence>
<evidence type="ECO:0000256" key="2">
    <source>
        <dbReference type="ARBA" id="ARBA00022679"/>
    </source>
</evidence>
<dbReference type="Gene3D" id="3.40.1280.10">
    <property type="match status" value="1"/>
</dbReference>
<dbReference type="CDD" id="cd18095">
    <property type="entry name" value="SpoU-like_rRNA-MTase"/>
    <property type="match status" value="1"/>
</dbReference>
<gene>
    <name evidence="4" type="primary">rlmB</name>
    <name evidence="4" type="ORF">IMZ28_06270</name>
</gene>
<evidence type="ECO:0000313" key="4">
    <source>
        <dbReference type="EMBL" id="QOR61071.1"/>
    </source>
</evidence>
<feature type="domain" description="RNA 2-O ribose methyltransferase substrate binding" evidence="3">
    <location>
        <begin position="31"/>
        <end position="109"/>
    </location>
</feature>
<dbReference type="PANTHER" id="PTHR46429">
    <property type="entry name" value="23S RRNA (GUANOSINE-2'-O-)-METHYLTRANSFERASE RLMB"/>
    <property type="match status" value="1"/>
</dbReference>
<dbReference type="InterPro" id="IPR004441">
    <property type="entry name" value="rRNA_MeTrfase_TrmH"/>
</dbReference>
<dbReference type="Gene3D" id="3.30.1330.30">
    <property type="match status" value="1"/>
</dbReference>